<dbReference type="PANTHER" id="PTHR47321:SF1">
    <property type="entry name" value="G-PROTEIN COUPLED RECEPTORS FAMILY 1 PROFILE DOMAIN-CONTAINING PROTEIN-RELATED"/>
    <property type="match status" value="1"/>
</dbReference>
<feature type="transmembrane region" description="Helical" evidence="5">
    <location>
        <begin position="146"/>
        <end position="163"/>
    </location>
</feature>
<evidence type="ECO:0000259" key="6">
    <source>
        <dbReference type="PROSITE" id="PS50262"/>
    </source>
</evidence>
<dbReference type="GO" id="GO:0016020">
    <property type="term" value="C:membrane"/>
    <property type="evidence" value="ECO:0007669"/>
    <property type="project" value="UniProtKB-SubCell"/>
</dbReference>
<sequence>MKSTTTDLYSKYKDHIEDYYNAEEGTRRGDWVFSIIEKYPIQFYEIVEILKQIYEVASFLSFFINLFHLLILTRKALRNHLVYLVMIGVCICDILQSLGNMTKILVTWMYQFEICFTGEYYKYSHMIVILLTKTAQIMSRRCSSFLALYIAGVRALSVIFPMSNIVTRWTTPKSGFFAMIFVGIICTAWSFIFFKNTKLEKVLYCSIGQPKPSYVPYKFKENPKWEFTYFLIDGYMATFVSISYVIVAFALVIALAVAKRRSRNLKHENKSNTSGMIIDCDLMTVTFLISETSYAVLYLLNNEVFQDFEDQDIFKQLDSFVLTILILNLTVHCIICFFISSQYRDTVKGLFWEKRQEKDITASVVKYTVPLTEGSSKPSNTSN</sequence>
<feature type="transmembrane region" description="Helical" evidence="5">
    <location>
        <begin position="53"/>
        <end position="72"/>
    </location>
</feature>
<feature type="transmembrane region" description="Helical" evidence="5">
    <location>
        <begin position="235"/>
        <end position="257"/>
    </location>
</feature>
<feature type="transmembrane region" description="Helical" evidence="5">
    <location>
        <begin position="278"/>
        <end position="300"/>
    </location>
</feature>
<gene>
    <name evidence="7" type="ORF">L3Y34_006947</name>
</gene>
<feature type="transmembrane region" description="Helical" evidence="5">
    <location>
        <begin position="175"/>
        <end position="194"/>
    </location>
</feature>
<keyword evidence="4 5" id="KW-0472">Membrane</keyword>
<evidence type="ECO:0000256" key="2">
    <source>
        <dbReference type="ARBA" id="ARBA00022692"/>
    </source>
</evidence>
<protein>
    <recommendedName>
        <fullName evidence="6">G-protein coupled receptors family 1 profile domain-containing protein</fullName>
    </recommendedName>
</protein>
<dbReference type="EMBL" id="CP090895">
    <property type="protein sequence ID" value="ULT87468.1"/>
    <property type="molecule type" value="Genomic_DNA"/>
</dbReference>
<dbReference type="Proteomes" id="UP000827892">
    <property type="component" value="Chromosome V"/>
</dbReference>
<evidence type="ECO:0000313" key="8">
    <source>
        <dbReference type="Proteomes" id="UP000827892"/>
    </source>
</evidence>
<feature type="domain" description="G-protein coupled receptors family 1 profile" evidence="6">
    <location>
        <begin position="64"/>
        <end position="336"/>
    </location>
</feature>
<evidence type="ECO:0000256" key="5">
    <source>
        <dbReference type="SAM" id="Phobius"/>
    </source>
</evidence>
<feature type="transmembrane region" description="Helical" evidence="5">
    <location>
        <begin position="320"/>
        <end position="339"/>
    </location>
</feature>
<comment type="subcellular location">
    <subcellularLocation>
        <location evidence="1">Membrane</location>
    </subcellularLocation>
</comment>
<keyword evidence="3 5" id="KW-1133">Transmembrane helix</keyword>
<reference evidence="7 8" key="1">
    <citation type="submission" date="2022-02" db="EMBL/GenBank/DDBJ databases">
        <title>Chromosome-level reference genomes for two strains of Caenorhabditis briggsae: an improved platform for comparative genomics.</title>
        <authorList>
            <person name="Stevens L."/>
            <person name="Andersen E.C."/>
        </authorList>
    </citation>
    <scope>NUCLEOTIDE SEQUENCE [LARGE SCALE GENOMIC DNA]</scope>
    <source>
        <strain evidence="7">QX1410_ONT</strain>
        <tissue evidence="7">Whole-organism</tissue>
    </source>
</reference>
<organism evidence="7 8">
    <name type="scientific">Caenorhabditis briggsae</name>
    <dbReference type="NCBI Taxonomy" id="6238"/>
    <lineage>
        <taxon>Eukaryota</taxon>
        <taxon>Metazoa</taxon>
        <taxon>Ecdysozoa</taxon>
        <taxon>Nematoda</taxon>
        <taxon>Chromadorea</taxon>
        <taxon>Rhabditida</taxon>
        <taxon>Rhabditina</taxon>
        <taxon>Rhabditomorpha</taxon>
        <taxon>Rhabditoidea</taxon>
        <taxon>Rhabditidae</taxon>
        <taxon>Peloderinae</taxon>
        <taxon>Caenorhabditis</taxon>
    </lineage>
</organism>
<dbReference type="PROSITE" id="PS50262">
    <property type="entry name" value="G_PROTEIN_RECEP_F1_2"/>
    <property type="match status" value="1"/>
</dbReference>
<dbReference type="GO" id="GO:0008528">
    <property type="term" value="F:G protein-coupled peptide receptor activity"/>
    <property type="evidence" value="ECO:0007669"/>
    <property type="project" value="InterPro"/>
</dbReference>
<keyword evidence="2 5" id="KW-0812">Transmembrane</keyword>
<evidence type="ECO:0000256" key="1">
    <source>
        <dbReference type="ARBA" id="ARBA00004370"/>
    </source>
</evidence>
<proteinExistence type="predicted"/>
<accession>A0AAE9CYI0</accession>
<dbReference type="PANTHER" id="PTHR47321">
    <property type="entry name" value="SERPENTINE RECEPTOR, CLASS W"/>
    <property type="match status" value="1"/>
</dbReference>
<name>A0AAE9CYI0_CAEBR</name>
<dbReference type="AlphaFoldDB" id="A0AAE9CYI0"/>
<dbReference type="InterPro" id="IPR017452">
    <property type="entry name" value="GPCR_Rhodpsn_7TM"/>
</dbReference>
<dbReference type="Pfam" id="PF10324">
    <property type="entry name" value="7TM_GPCR_Srw"/>
    <property type="match status" value="1"/>
</dbReference>
<evidence type="ECO:0000313" key="7">
    <source>
        <dbReference type="EMBL" id="ULT87468.1"/>
    </source>
</evidence>
<evidence type="ECO:0000256" key="3">
    <source>
        <dbReference type="ARBA" id="ARBA00022989"/>
    </source>
</evidence>
<evidence type="ECO:0000256" key="4">
    <source>
        <dbReference type="ARBA" id="ARBA00023136"/>
    </source>
</evidence>
<dbReference type="Gene3D" id="1.20.1070.10">
    <property type="entry name" value="Rhodopsin 7-helix transmembrane proteins"/>
    <property type="match status" value="1"/>
</dbReference>
<dbReference type="InterPro" id="IPR019427">
    <property type="entry name" value="7TM_GPCR_serpentine_rcpt_Srw"/>
</dbReference>
<dbReference type="SUPFAM" id="SSF81321">
    <property type="entry name" value="Family A G protein-coupled receptor-like"/>
    <property type="match status" value="1"/>
</dbReference>
<feature type="transmembrane region" description="Helical" evidence="5">
    <location>
        <begin position="81"/>
        <end position="99"/>
    </location>
</feature>